<protein>
    <submittedName>
        <fullName evidence="2">Uncharacterized protein</fullName>
    </submittedName>
</protein>
<accession>E2A463</accession>
<dbReference type="EMBL" id="GL436582">
    <property type="protein sequence ID" value="EFN71773.1"/>
    <property type="molecule type" value="Genomic_DNA"/>
</dbReference>
<dbReference type="InParanoid" id="E2A463"/>
<gene>
    <name evidence="2" type="ORF">EAG_08544</name>
</gene>
<feature type="region of interest" description="Disordered" evidence="1">
    <location>
        <begin position="195"/>
        <end position="234"/>
    </location>
</feature>
<proteinExistence type="predicted"/>
<feature type="compositionally biased region" description="Basic residues" evidence="1">
    <location>
        <begin position="199"/>
        <end position="211"/>
    </location>
</feature>
<evidence type="ECO:0000313" key="3">
    <source>
        <dbReference type="Proteomes" id="UP000000311"/>
    </source>
</evidence>
<feature type="compositionally biased region" description="Basic and acidic residues" evidence="1">
    <location>
        <begin position="214"/>
        <end position="234"/>
    </location>
</feature>
<evidence type="ECO:0000256" key="1">
    <source>
        <dbReference type="SAM" id="MobiDB-lite"/>
    </source>
</evidence>
<dbReference type="AlphaFoldDB" id="E2A463"/>
<reference evidence="2 3" key="1">
    <citation type="journal article" date="2010" name="Science">
        <title>Genomic comparison of the ants Camponotus floridanus and Harpegnathos saltator.</title>
        <authorList>
            <person name="Bonasio R."/>
            <person name="Zhang G."/>
            <person name="Ye C."/>
            <person name="Mutti N.S."/>
            <person name="Fang X."/>
            <person name="Qin N."/>
            <person name="Donahue G."/>
            <person name="Yang P."/>
            <person name="Li Q."/>
            <person name="Li C."/>
            <person name="Zhang P."/>
            <person name="Huang Z."/>
            <person name="Berger S.L."/>
            <person name="Reinberg D."/>
            <person name="Wang J."/>
            <person name="Liebig J."/>
        </authorList>
    </citation>
    <scope>NUCLEOTIDE SEQUENCE [LARGE SCALE GENOMIC DNA]</scope>
    <source>
        <strain evidence="3">C129</strain>
    </source>
</reference>
<organism evidence="3">
    <name type="scientific">Camponotus floridanus</name>
    <name type="common">Florida carpenter ant</name>
    <dbReference type="NCBI Taxonomy" id="104421"/>
    <lineage>
        <taxon>Eukaryota</taxon>
        <taxon>Metazoa</taxon>
        <taxon>Ecdysozoa</taxon>
        <taxon>Arthropoda</taxon>
        <taxon>Hexapoda</taxon>
        <taxon>Insecta</taxon>
        <taxon>Pterygota</taxon>
        <taxon>Neoptera</taxon>
        <taxon>Endopterygota</taxon>
        <taxon>Hymenoptera</taxon>
        <taxon>Apocrita</taxon>
        <taxon>Aculeata</taxon>
        <taxon>Formicoidea</taxon>
        <taxon>Formicidae</taxon>
        <taxon>Formicinae</taxon>
        <taxon>Camponotus</taxon>
    </lineage>
</organism>
<keyword evidence="3" id="KW-1185">Reference proteome</keyword>
<evidence type="ECO:0000313" key="2">
    <source>
        <dbReference type="EMBL" id="EFN71773.1"/>
    </source>
</evidence>
<name>E2A463_CAMFO</name>
<sequence length="489" mass="55132">MKDLTCEKRPQEWWLAVIWGSAAVLSSIFKENNYLHNREVSESRHLIYVRMLIRKRVIYRSLEIDTSFSKHRKSKERLPVIASLALSLGVERVGAQPNYNRALRDSDLLWTLVDSRQDSPISRMSAARLTCRECVPARSFCYLGGPVAYMGDNFLKEFSVQHTRAARALFFIMSEIDRSRAQCSAVQNNSGHKCEKGVKRAALKSRRKRSPKSPGKDIAVRPSASKDQDPRASGREIPLAAIHSVLLFAIERRRIEANPYTSGPIKCRNFRQRKGRKTFRFAARRRARILTRSGEKVVGKLKIRAFPSSKVFGRPPEMDSFEASSSVPTSGFPIAGFLFSRGASFARRFLLAAAHSDALVYYLQPLCVVVNGERDIHDDAGTFLLAKATTVSYLSLFYFHGNNTHYQRDKALSPEATNTSKPLRLTAGCIKPIRVQRIQGTRIACLVVHATAVTGSRDEQEEIIRVNKFTGVSPRSFNAERGYLILILH</sequence>
<dbReference type="Proteomes" id="UP000000311">
    <property type="component" value="Unassembled WGS sequence"/>
</dbReference>